<evidence type="ECO:0000256" key="1">
    <source>
        <dbReference type="SAM" id="SignalP"/>
    </source>
</evidence>
<evidence type="ECO:0000313" key="2">
    <source>
        <dbReference type="EMBL" id="GET31648.1"/>
    </source>
</evidence>
<proteinExistence type="predicted"/>
<reference evidence="2 3" key="1">
    <citation type="submission" date="2019-10" db="EMBL/GenBank/DDBJ databases">
        <title>Prolixibacter strains distinguished by the presence of nitrate reductase genes were adept at nitrate-dependent anaerobic corrosion of metallic iron and carbon steel.</title>
        <authorList>
            <person name="Iino T."/>
            <person name="Shono N."/>
            <person name="Ito K."/>
            <person name="Nakamura R."/>
            <person name="Sueoka K."/>
            <person name="Harayama S."/>
            <person name="Ohkuma M."/>
        </authorList>
    </citation>
    <scope>NUCLEOTIDE SEQUENCE [LARGE SCALE GENOMIC DNA]</scope>
    <source>
        <strain evidence="2 3">JCM 13498</strain>
    </source>
</reference>
<dbReference type="Pfam" id="PF11276">
    <property type="entry name" value="DUF3078"/>
    <property type="match status" value="1"/>
</dbReference>
<evidence type="ECO:0000313" key="3">
    <source>
        <dbReference type="Proteomes" id="UP000391834"/>
    </source>
</evidence>
<sequence>MANQTNIDNMLKKLSFLIVILTGTLALQAQTPADTTKYWTINGNGSLNFSQVTLTNWAEGGDGSMSGTFLFNINANKKKNNHAWDNSFNMQYGFVKNNNESLRKSVDKLSFSSKYGYKIDGKWYLTGLYDFRTQLAKGYNYPNTETYISNFMAPGYMNFALGFDYKPNKSISAFISPISTKFTFLLDDSLSTAGAFGVNPGDKFRAELGAYAKFSYIQTDLLKNVDLETKLDLFSNYLDKPQNIDVNWDIRFNMKINKFLTANFGTTLKYDDNIKYVDSNGVEHGPRVQLKQFLGIGLTYNF</sequence>
<dbReference type="OrthoDB" id="1495718at2"/>
<organism evidence="2 3">
    <name type="scientific">Prolixibacter bellariivorans</name>
    <dbReference type="NCBI Taxonomy" id="314319"/>
    <lineage>
        <taxon>Bacteria</taxon>
        <taxon>Pseudomonadati</taxon>
        <taxon>Bacteroidota</taxon>
        <taxon>Bacteroidia</taxon>
        <taxon>Marinilabiliales</taxon>
        <taxon>Prolixibacteraceae</taxon>
        <taxon>Prolixibacter</taxon>
    </lineage>
</organism>
<dbReference type="InterPro" id="IPR021428">
    <property type="entry name" value="DUF3078"/>
</dbReference>
<dbReference type="Proteomes" id="UP000391834">
    <property type="component" value="Unassembled WGS sequence"/>
</dbReference>
<accession>A0A5M4AVK2</accession>
<evidence type="ECO:0008006" key="4">
    <source>
        <dbReference type="Google" id="ProtNLM"/>
    </source>
</evidence>
<dbReference type="AlphaFoldDB" id="A0A5M4AVK2"/>
<name>A0A5M4AVK2_9BACT</name>
<keyword evidence="3" id="KW-1185">Reference proteome</keyword>
<dbReference type="EMBL" id="BLAX01000001">
    <property type="protein sequence ID" value="GET31648.1"/>
    <property type="molecule type" value="Genomic_DNA"/>
</dbReference>
<comment type="caution">
    <text evidence="2">The sequence shown here is derived from an EMBL/GenBank/DDBJ whole genome shotgun (WGS) entry which is preliminary data.</text>
</comment>
<feature type="signal peptide" evidence="1">
    <location>
        <begin position="1"/>
        <end position="29"/>
    </location>
</feature>
<protein>
    <recommendedName>
        <fullName evidence="4">DUF3078 domain-containing protein</fullName>
    </recommendedName>
</protein>
<gene>
    <name evidence="2" type="ORF">PbJCM13498_05110</name>
</gene>
<keyword evidence="1" id="KW-0732">Signal</keyword>
<feature type="chain" id="PRO_5024450399" description="DUF3078 domain-containing protein" evidence="1">
    <location>
        <begin position="30"/>
        <end position="302"/>
    </location>
</feature>